<keyword evidence="2" id="KW-1133">Transmembrane helix</keyword>
<gene>
    <name evidence="3" type="ORF">SCLAV_4355</name>
</gene>
<feature type="compositionally biased region" description="Gly residues" evidence="1">
    <location>
        <begin position="517"/>
        <end position="527"/>
    </location>
</feature>
<feature type="region of interest" description="Disordered" evidence="1">
    <location>
        <begin position="166"/>
        <end position="193"/>
    </location>
</feature>
<reference evidence="3 4" key="1">
    <citation type="journal article" date="2010" name="Genome Biol. Evol.">
        <title>The sequence of a 1.8-mb bacterial linear plasmid reveals a rich evolutionary reservoir of secondary metabolic pathways.</title>
        <authorList>
            <person name="Medema M.H."/>
            <person name="Trefzer A."/>
            <person name="Kovalchuk A."/>
            <person name="van den Berg M."/>
            <person name="Mueller U."/>
            <person name="Heijne W."/>
            <person name="Wu L."/>
            <person name="Alam M.T."/>
            <person name="Ronning C.M."/>
            <person name="Nierman W.C."/>
            <person name="Bovenberg R.A.L."/>
            <person name="Breitling R."/>
            <person name="Takano E."/>
        </authorList>
    </citation>
    <scope>NUCLEOTIDE SEQUENCE [LARGE SCALE GENOMIC DNA]</scope>
    <source>
        <strain evidence="4">ATCC 27064 / DSM 738 / JCM 4710 / NBRC 13307 / NCIMB 12785 / NRRL 3585 / VKM Ac-602</strain>
    </source>
</reference>
<dbReference type="Proteomes" id="UP000002357">
    <property type="component" value="Chromosome"/>
</dbReference>
<evidence type="ECO:0000313" key="3">
    <source>
        <dbReference type="EMBL" id="EFG09428.1"/>
    </source>
</evidence>
<feature type="compositionally biased region" description="Low complexity" evidence="1">
    <location>
        <begin position="395"/>
        <end position="407"/>
    </location>
</feature>
<dbReference type="STRING" id="1901.BB341_07080"/>
<dbReference type="eggNOG" id="ENOG502ZMNM">
    <property type="taxonomic scope" value="Bacteria"/>
</dbReference>
<feature type="region of interest" description="Disordered" evidence="1">
    <location>
        <begin position="360"/>
        <end position="618"/>
    </location>
</feature>
<evidence type="ECO:0000256" key="1">
    <source>
        <dbReference type="SAM" id="MobiDB-lite"/>
    </source>
</evidence>
<evidence type="ECO:0000313" key="4">
    <source>
        <dbReference type="Proteomes" id="UP000002357"/>
    </source>
</evidence>
<protein>
    <submittedName>
        <fullName evidence="3">Uncharacterized protein</fullName>
    </submittedName>
</protein>
<sequence>MRRVTAGAPSAASALLALGLPDRRSSVILIGLATAFVLLLWWLIRAIRAQGGVRPAWRRLVWEIRTTRRAFTQPVRARRVHRRRVRTLTAYFADPSAPAAMTAALDAAERSSGTGCHGAAVGLSPERDRVAVVVTGRSPVEPVAPWHDVSAAPGGWSWSAPVDSVLPAPTDEATEADANGGNGGNGGADRADEPTAGRLLLALGVDRTAAGPVAVDWADGPPAIGVEGDQRTARSVLQALAAQLERVPGGPDVEVTRGVHARYPGRDLDAVLDGLDSPDDGRDGLVDGAAGQPPVVVCWAPTGEQRARLAGLCASGRVRALVGGARVPGRCWSLHAEPGGRLLGPGLGVDVESAALATAVSRTLRRHRRRGSVPPDAPTPPGRPQTSLEKPPRSAAPAIAPVTTAASAPPPDPRTAYSLAKPGPTTGPPVPAPRASVAASAEDLTEPGELPPARGGGADGSPSAGAAAAGSVRRGTTGAPVPGDAPARSRSAASAAADGGVLGDTGGGPASSSRGATSGGDLAGPGADGPVRQGAPGGGRFGGTEGAPVQDGSPSAGAAGSVRSGTTGAPGGADGGAASRAGAGAPGGAVTASGTGGGPTRPPVPGDAPARSRSAASA</sequence>
<name>E2Q6X9_STRCL</name>
<feature type="compositionally biased region" description="Gly residues" evidence="1">
    <location>
        <begin position="535"/>
        <end position="545"/>
    </location>
</feature>
<feature type="compositionally biased region" description="Gly residues" evidence="1">
    <location>
        <begin position="500"/>
        <end position="509"/>
    </location>
</feature>
<evidence type="ECO:0000256" key="2">
    <source>
        <dbReference type="SAM" id="Phobius"/>
    </source>
</evidence>
<dbReference type="EMBL" id="CM000913">
    <property type="protein sequence ID" value="EFG09428.1"/>
    <property type="molecule type" value="Genomic_DNA"/>
</dbReference>
<feature type="non-terminal residue" evidence="3">
    <location>
        <position position="618"/>
    </location>
</feature>
<keyword evidence="2" id="KW-0472">Membrane</keyword>
<keyword evidence="2" id="KW-0812">Transmembrane</keyword>
<feature type="transmembrane region" description="Helical" evidence="2">
    <location>
        <begin position="27"/>
        <end position="44"/>
    </location>
</feature>
<accession>E2Q6X9</accession>
<proteinExistence type="predicted"/>
<feature type="compositionally biased region" description="Low complexity" evidence="1">
    <location>
        <begin position="608"/>
        <end position="618"/>
    </location>
</feature>
<feature type="compositionally biased region" description="Low complexity" evidence="1">
    <location>
        <begin position="460"/>
        <end position="499"/>
    </location>
</feature>
<keyword evidence="4" id="KW-1185">Reference proteome</keyword>
<dbReference type="AlphaFoldDB" id="E2Q6X9"/>
<organism evidence="3 4">
    <name type="scientific">Streptomyces clavuligerus</name>
    <dbReference type="NCBI Taxonomy" id="1901"/>
    <lineage>
        <taxon>Bacteria</taxon>
        <taxon>Bacillati</taxon>
        <taxon>Actinomycetota</taxon>
        <taxon>Actinomycetes</taxon>
        <taxon>Kitasatosporales</taxon>
        <taxon>Streptomycetaceae</taxon>
        <taxon>Streptomyces</taxon>
    </lineage>
</organism>
<feature type="compositionally biased region" description="Low complexity" evidence="1">
    <location>
        <begin position="576"/>
        <end position="593"/>
    </location>
</feature>